<keyword evidence="4" id="KW-1185">Reference proteome</keyword>
<sequence>MGDQRRGDEDNLPATNTNADSIFDGLDIWLTDLETNEAKINTAVRELLINGPQTNVFHWDFSPLNLPPEGEIRHLARIVQSLDTRVLKNRFRIWGDNMILMVAITLASFYIVAQFGAL</sequence>
<gene>
    <name evidence="3" type="ORF">AFUS01_LOCUS14452</name>
</gene>
<evidence type="ECO:0000313" key="4">
    <source>
        <dbReference type="Proteomes" id="UP000708208"/>
    </source>
</evidence>
<keyword evidence="2" id="KW-0472">Membrane</keyword>
<feature type="transmembrane region" description="Helical" evidence="2">
    <location>
        <begin position="98"/>
        <end position="117"/>
    </location>
</feature>
<protein>
    <submittedName>
        <fullName evidence="3">Uncharacterized protein</fullName>
    </submittedName>
</protein>
<reference evidence="3" key="1">
    <citation type="submission" date="2021-06" db="EMBL/GenBank/DDBJ databases">
        <authorList>
            <person name="Hodson N. C."/>
            <person name="Mongue J. A."/>
            <person name="Jaron S. K."/>
        </authorList>
    </citation>
    <scope>NUCLEOTIDE SEQUENCE</scope>
</reference>
<name>A0A8J2JQT6_9HEXA</name>
<keyword evidence="2" id="KW-1133">Transmembrane helix</keyword>
<dbReference type="EMBL" id="CAJVCH010122833">
    <property type="protein sequence ID" value="CAG7725497.1"/>
    <property type="molecule type" value="Genomic_DNA"/>
</dbReference>
<dbReference type="AlphaFoldDB" id="A0A8J2JQT6"/>
<organism evidence="3 4">
    <name type="scientific">Allacma fusca</name>
    <dbReference type="NCBI Taxonomy" id="39272"/>
    <lineage>
        <taxon>Eukaryota</taxon>
        <taxon>Metazoa</taxon>
        <taxon>Ecdysozoa</taxon>
        <taxon>Arthropoda</taxon>
        <taxon>Hexapoda</taxon>
        <taxon>Collembola</taxon>
        <taxon>Symphypleona</taxon>
        <taxon>Sminthuridae</taxon>
        <taxon>Allacma</taxon>
    </lineage>
</organism>
<accession>A0A8J2JQT6</accession>
<keyword evidence="2" id="KW-0812">Transmembrane</keyword>
<evidence type="ECO:0000256" key="1">
    <source>
        <dbReference type="SAM" id="MobiDB-lite"/>
    </source>
</evidence>
<evidence type="ECO:0000313" key="3">
    <source>
        <dbReference type="EMBL" id="CAG7725497.1"/>
    </source>
</evidence>
<proteinExistence type="predicted"/>
<comment type="caution">
    <text evidence="3">The sequence shown here is derived from an EMBL/GenBank/DDBJ whole genome shotgun (WGS) entry which is preliminary data.</text>
</comment>
<feature type="region of interest" description="Disordered" evidence="1">
    <location>
        <begin position="1"/>
        <end position="20"/>
    </location>
</feature>
<dbReference type="Proteomes" id="UP000708208">
    <property type="component" value="Unassembled WGS sequence"/>
</dbReference>
<evidence type="ECO:0000256" key="2">
    <source>
        <dbReference type="SAM" id="Phobius"/>
    </source>
</evidence>